<sequence length="437" mass="43477">MLLATLVSGCSEEEGVAVRTATVERGDVVEIVEAPGTIVPRAAAVLTAPAAGTVATLSVSDGQEVHAGQEILVIESPDARDALARAQAADAQAARSARTPAPGRRGTTAEQRRAREEALRGFADARARAEQIPDEAARTQALAALDAARAQYDLLSAQSEQLAGQVEAGLASVGSALSSLGQAQRVQTRAAVEAAQRVVDSLVVRAPIAGRVWLAGGGGGGGGAAALPPGAAGLLAAGGVQLPDAGDAGGASAGPLTEGTPVAAGARLAVVVDASTLSVTADIDETDVLQVRPGTGADLSLDAVPDADYGATVTAVDPEPSPGNGGAVSYTARMTFDGGTLPGGEPAPAPLPGMSAVVSLRVREAPQALRVPASAVLRAEAGRSEAVWVVEDGRAQRRDVSVGARGEESVEVLSGLREGETVAVSGLDALRDGAEVP</sequence>
<comment type="caution">
    <text evidence="4">The sequence shown here is derived from an EMBL/GenBank/DDBJ whole genome shotgun (WGS) entry which is preliminary data.</text>
</comment>
<evidence type="ECO:0000313" key="5">
    <source>
        <dbReference type="Proteomes" id="UP000239485"/>
    </source>
</evidence>
<proteinExistence type="inferred from homology"/>
<dbReference type="PANTHER" id="PTHR30469">
    <property type="entry name" value="MULTIDRUG RESISTANCE PROTEIN MDTA"/>
    <property type="match status" value="1"/>
</dbReference>
<dbReference type="NCBIfam" id="TIGR01730">
    <property type="entry name" value="RND_mfp"/>
    <property type="match status" value="1"/>
</dbReference>
<dbReference type="Gene3D" id="2.40.30.170">
    <property type="match status" value="1"/>
</dbReference>
<dbReference type="GO" id="GO:0015562">
    <property type="term" value="F:efflux transmembrane transporter activity"/>
    <property type="evidence" value="ECO:0007669"/>
    <property type="project" value="TreeGrafter"/>
</dbReference>
<dbReference type="EMBL" id="PTJD01000007">
    <property type="protein sequence ID" value="PPK94681.1"/>
    <property type="molecule type" value="Genomic_DNA"/>
</dbReference>
<keyword evidence="5" id="KW-1185">Reference proteome</keyword>
<dbReference type="GO" id="GO:1990281">
    <property type="term" value="C:efflux pump complex"/>
    <property type="evidence" value="ECO:0007669"/>
    <property type="project" value="TreeGrafter"/>
</dbReference>
<dbReference type="InterPro" id="IPR058637">
    <property type="entry name" value="YknX-like_C"/>
</dbReference>
<dbReference type="InterPro" id="IPR011053">
    <property type="entry name" value="Single_hybrid_motif"/>
</dbReference>
<gene>
    <name evidence="4" type="ORF">CLV92_107184</name>
</gene>
<accession>A0A2S6IKH6</accession>
<comment type="similarity">
    <text evidence="1">Belongs to the membrane fusion protein (MFP) (TC 8.A.1) family.</text>
</comment>
<organism evidence="4 5">
    <name type="scientific">Kineococcus xinjiangensis</name>
    <dbReference type="NCBI Taxonomy" id="512762"/>
    <lineage>
        <taxon>Bacteria</taxon>
        <taxon>Bacillati</taxon>
        <taxon>Actinomycetota</taxon>
        <taxon>Actinomycetes</taxon>
        <taxon>Kineosporiales</taxon>
        <taxon>Kineosporiaceae</taxon>
        <taxon>Kineococcus</taxon>
    </lineage>
</organism>
<dbReference type="SUPFAM" id="SSF51230">
    <property type="entry name" value="Single hybrid motif"/>
    <property type="match status" value="1"/>
</dbReference>
<protein>
    <submittedName>
        <fullName evidence="4">RND family efflux transporter MFP subunit</fullName>
    </submittedName>
</protein>
<dbReference type="Proteomes" id="UP000239485">
    <property type="component" value="Unassembled WGS sequence"/>
</dbReference>
<feature type="domain" description="YknX-like C-terminal permuted SH3-like" evidence="3">
    <location>
        <begin position="368"/>
        <end position="436"/>
    </location>
</feature>
<evidence type="ECO:0000256" key="2">
    <source>
        <dbReference type="SAM" id="MobiDB-lite"/>
    </source>
</evidence>
<dbReference type="Gene3D" id="2.40.420.20">
    <property type="match status" value="1"/>
</dbReference>
<dbReference type="AlphaFoldDB" id="A0A2S6IKH6"/>
<dbReference type="PRINTS" id="PR01490">
    <property type="entry name" value="RTXTOXIND"/>
</dbReference>
<evidence type="ECO:0000259" key="3">
    <source>
        <dbReference type="Pfam" id="PF25989"/>
    </source>
</evidence>
<evidence type="ECO:0000313" key="4">
    <source>
        <dbReference type="EMBL" id="PPK94681.1"/>
    </source>
</evidence>
<dbReference type="Pfam" id="PF25989">
    <property type="entry name" value="YknX_C"/>
    <property type="match status" value="1"/>
</dbReference>
<dbReference type="InterPro" id="IPR006143">
    <property type="entry name" value="RND_pump_MFP"/>
</dbReference>
<feature type="compositionally biased region" description="Low complexity" evidence="2">
    <location>
        <begin position="88"/>
        <end position="109"/>
    </location>
</feature>
<name>A0A2S6IKH6_9ACTN</name>
<dbReference type="Gene3D" id="2.40.50.100">
    <property type="match status" value="1"/>
</dbReference>
<evidence type="ECO:0000256" key="1">
    <source>
        <dbReference type="ARBA" id="ARBA00009477"/>
    </source>
</evidence>
<feature type="region of interest" description="Disordered" evidence="2">
    <location>
        <begin position="88"/>
        <end position="112"/>
    </location>
</feature>
<reference evidence="4 5" key="1">
    <citation type="submission" date="2018-02" db="EMBL/GenBank/DDBJ databases">
        <title>Genomic Encyclopedia of Archaeal and Bacterial Type Strains, Phase II (KMG-II): from individual species to whole genera.</title>
        <authorList>
            <person name="Goeker M."/>
        </authorList>
    </citation>
    <scope>NUCLEOTIDE SEQUENCE [LARGE SCALE GENOMIC DNA]</scope>
    <source>
        <strain evidence="4 5">DSM 22857</strain>
    </source>
</reference>